<dbReference type="InterPro" id="IPR011990">
    <property type="entry name" value="TPR-like_helical_dom_sf"/>
</dbReference>
<evidence type="ECO:0000313" key="3">
    <source>
        <dbReference type="Proteomes" id="UP001265259"/>
    </source>
</evidence>
<name>A0ABU3DNM5_9RHOB</name>
<dbReference type="NCBIfam" id="TIGR03142">
    <property type="entry name" value="cytochro_ccmI"/>
    <property type="match status" value="1"/>
</dbReference>
<keyword evidence="1" id="KW-0201">Cytochrome c-type biogenesis</keyword>
<dbReference type="InterPro" id="IPR017560">
    <property type="entry name" value="Cyt_c_biogenesis_CcmI"/>
</dbReference>
<comment type="caution">
    <text evidence="2">The sequence shown here is derived from an EMBL/GenBank/DDBJ whole genome shotgun (WGS) entry which is preliminary data.</text>
</comment>
<evidence type="ECO:0000313" key="2">
    <source>
        <dbReference type="EMBL" id="MDT0684687.1"/>
    </source>
</evidence>
<dbReference type="RefSeq" id="WP_311694408.1">
    <property type="nucleotide sequence ID" value="NZ_JAVRHL010000008.1"/>
</dbReference>
<sequence>MPYPAPMFWLAALALAVVTALWITRPLLVRPADAQAPEAPDIEIYRQQLAALDRDVARGTIAPDEADRMRPEIERRLLDADRRARPAPEAGPRRAGRIAAGVTGLVLLAGGAASYLALGAPGYADLPLATRIADAERARASRPSQEELEAVSPANDVEREIPEDYAELMVRLRSALEQRPNDVEGLTLLARNEARTGDFAAAADAQGRLIEAKGEDATADDYSDLADLLALAAGGVISPEAERAAREALALDPRNGPARYYLGVMHAQTGRPDITLSLWDALLRQGPEDAPWIPAIRGQIDQVAARAGANYTAPTPPQSLPGPGAADLDAAADLSAEERDRMVRGMVDGLAGRLAADGGTPEEWARLIRALGVLGETERAAAIWTEAQGTFPASDIGPIRAAAEDAGVAE</sequence>
<accession>A0ABU3DNM5</accession>
<reference evidence="2 3" key="1">
    <citation type="submission" date="2023-09" db="EMBL/GenBank/DDBJ databases">
        <authorList>
            <person name="Rey-Velasco X."/>
        </authorList>
    </citation>
    <scope>NUCLEOTIDE SEQUENCE [LARGE SCALE GENOMIC DNA]</scope>
    <source>
        <strain evidence="2 3">F158</strain>
    </source>
</reference>
<gene>
    <name evidence="2" type="primary">ccmI</name>
    <name evidence="2" type="ORF">RM543_18655</name>
</gene>
<proteinExistence type="predicted"/>
<dbReference type="EMBL" id="JAVRHL010000008">
    <property type="protein sequence ID" value="MDT0684687.1"/>
    <property type="molecule type" value="Genomic_DNA"/>
</dbReference>
<dbReference type="Gene3D" id="1.25.40.10">
    <property type="entry name" value="Tetratricopeptide repeat domain"/>
    <property type="match status" value="1"/>
</dbReference>
<organism evidence="2 3">
    <name type="scientific">Tropicimonas omnivorans</name>
    <dbReference type="NCBI Taxonomy" id="3075590"/>
    <lineage>
        <taxon>Bacteria</taxon>
        <taxon>Pseudomonadati</taxon>
        <taxon>Pseudomonadota</taxon>
        <taxon>Alphaproteobacteria</taxon>
        <taxon>Rhodobacterales</taxon>
        <taxon>Roseobacteraceae</taxon>
        <taxon>Tropicimonas</taxon>
    </lineage>
</organism>
<evidence type="ECO:0000256" key="1">
    <source>
        <dbReference type="ARBA" id="ARBA00022748"/>
    </source>
</evidence>
<protein>
    <submittedName>
        <fullName evidence="2">C-type cytochrome biogenesis protein CcmI</fullName>
    </submittedName>
</protein>
<keyword evidence="3" id="KW-1185">Reference proteome</keyword>
<dbReference type="SUPFAM" id="SSF48452">
    <property type="entry name" value="TPR-like"/>
    <property type="match status" value="1"/>
</dbReference>
<dbReference type="Proteomes" id="UP001265259">
    <property type="component" value="Unassembled WGS sequence"/>
</dbReference>